<dbReference type="PIRSF" id="PIRSF004848">
    <property type="entry name" value="YBL036c_PLPDEIII"/>
    <property type="match status" value="1"/>
</dbReference>
<reference evidence="6" key="1">
    <citation type="journal article" date="2020" name="mSystems">
        <title>Genome- and Community-Level Interaction Insights into Carbon Utilization and Element Cycling Functions of Hydrothermarchaeota in Hydrothermal Sediment.</title>
        <authorList>
            <person name="Zhou Z."/>
            <person name="Liu Y."/>
            <person name="Xu W."/>
            <person name="Pan J."/>
            <person name="Luo Z.H."/>
            <person name="Li M."/>
        </authorList>
    </citation>
    <scope>NUCLEOTIDE SEQUENCE [LARGE SCALE GENOMIC DNA]</scope>
    <source>
        <strain evidence="6">HyVt-505</strain>
    </source>
</reference>
<dbReference type="PANTHER" id="PTHR10146">
    <property type="entry name" value="PROLINE SYNTHETASE CO-TRANSCRIBED BACTERIAL HOMOLOG PROTEIN"/>
    <property type="match status" value="1"/>
</dbReference>
<dbReference type="Proteomes" id="UP000885832">
    <property type="component" value="Unassembled WGS sequence"/>
</dbReference>
<comment type="function">
    <text evidence="2">Pyridoxal 5'-phosphate (PLP)-binding protein, which is involved in PLP homeostasis.</text>
</comment>
<comment type="similarity">
    <text evidence="2 4">Belongs to the pyridoxal phosphate-binding protein YggS/PROSC family.</text>
</comment>
<evidence type="ECO:0000256" key="3">
    <source>
        <dbReference type="PIRSR" id="PIRSR004848-1"/>
    </source>
</evidence>
<dbReference type="HAMAP" id="MF_02087">
    <property type="entry name" value="PLP_homeostasis"/>
    <property type="match status" value="1"/>
</dbReference>
<dbReference type="InterPro" id="IPR029066">
    <property type="entry name" value="PLP-binding_barrel"/>
</dbReference>
<proteinExistence type="inferred from homology"/>
<dbReference type="InterPro" id="IPR001608">
    <property type="entry name" value="Ala_racemase_N"/>
</dbReference>
<dbReference type="GO" id="GO:0030170">
    <property type="term" value="F:pyridoxal phosphate binding"/>
    <property type="evidence" value="ECO:0007669"/>
    <property type="project" value="UniProtKB-UniRule"/>
</dbReference>
<dbReference type="PANTHER" id="PTHR10146:SF14">
    <property type="entry name" value="PYRIDOXAL PHOSPHATE HOMEOSTASIS PROTEIN"/>
    <property type="match status" value="1"/>
</dbReference>
<evidence type="ECO:0000259" key="5">
    <source>
        <dbReference type="Pfam" id="PF01168"/>
    </source>
</evidence>
<organism evidence="6">
    <name type="scientific">Candidatus Tenderia electrophaga</name>
    <dbReference type="NCBI Taxonomy" id="1748243"/>
    <lineage>
        <taxon>Bacteria</taxon>
        <taxon>Pseudomonadati</taxon>
        <taxon>Pseudomonadota</taxon>
        <taxon>Gammaproteobacteria</taxon>
        <taxon>Candidatus Tenderiales</taxon>
        <taxon>Candidatus Tenderiaceae</taxon>
        <taxon>Candidatus Tenderia</taxon>
    </lineage>
</organism>
<dbReference type="NCBIfam" id="TIGR00044">
    <property type="entry name" value="YggS family pyridoxal phosphate-dependent enzyme"/>
    <property type="match status" value="1"/>
</dbReference>
<dbReference type="CDD" id="cd06824">
    <property type="entry name" value="PLPDE_III_Yggs_like"/>
    <property type="match status" value="1"/>
</dbReference>
<dbReference type="FunFam" id="3.20.20.10:FF:000018">
    <property type="entry name" value="Pyridoxal phosphate homeostasis protein"/>
    <property type="match status" value="1"/>
</dbReference>
<keyword evidence="1 2" id="KW-0663">Pyridoxal phosphate</keyword>
<dbReference type="Gene3D" id="3.20.20.10">
    <property type="entry name" value="Alanine racemase"/>
    <property type="match status" value="1"/>
</dbReference>
<gene>
    <name evidence="6" type="ORF">ENJ65_05105</name>
</gene>
<dbReference type="AlphaFoldDB" id="A0A832N5H9"/>
<evidence type="ECO:0000256" key="1">
    <source>
        <dbReference type="ARBA" id="ARBA00022898"/>
    </source>
</evidence>
<comment type="cofactor">
    <cofactor evidence="3">
        <name>pyridoxal 5'-phosphate</name>
        <dbReference type="ChEBI" id="CHEBI:597326"/>
    </cofactor>
</comment>
<dbReference type="InterPro" id="IPR011078">
    <property type="entry name" value="PyrdxlP_homeostasis"/>
</dbReference>
<protein>
    <recommendedName>
        <fullName evidence="2">Pyridoxal phosphate homeostasis protein</fullName>
        <shortName evidence="2">PLP homeostasis protein</shortName>
    </recommendedName>
</protein>
<comment type="caution">
    <text evidence="6">The sequence shown here is derived from an EMBL/GenBank/DDBJ whole genome shotgun (WGS) entry which is preliminary data.</text>
</comment>
<dbReference type="SUPFAM" id="SSF51419">
    <property type="entry name" value="PLP-binding barrel"/>
    <property type="match status" value="1"/>
</dbReference>
<evidence type="ECO:0000313" key="6">
    <source>
        <dbReference type="EMBL" id="HHJ80992.1"/>
    </source>
</evidence>
<feature type="domain" description="Alanine racemase N-terminal" evidence="5">
    <location>
        <begin position="10"/>
        <end position="225"/>
    </location>
</feature>
<dbReference type="Pfam" id="PF01168">
    <property type="entry name" value="Ala_racemase_N"/>
    <property type="match status" value="1"/>
</dbReference>
<evidence type="ECO:0000256" key="4">
    <source>
        <dbReference type="RuleBase" id="RU004514"/>
    </source>
</evidence>
<accession>A0A832N5H9</accession>
<dbReference type="EMBL" id="DRNF01000323">
    <property type="protein sequence ID" value="HHJ80992.1"/>
    <property type="molecule type" value="Genomic_DNA"/>
</dbReference>
<name>A0A832N5H9_9GAMM</name>
<dbReference type="PROSITE" id="PS01211">
    <property type="entry name" value="UPF0001"/>
    <property type="match status" value="1"/>
</dbReference>
<feature type="modified residue" description="N6-(pyridoxal phosphate)lysine" evidence="2 3">
    <location>
        <position position="36"/>
    </location>
</feature>
<evidence type="ECO:0000256" key="2">
    <source>
        <dbReference type="HAMAP-Rule" id="MF_02087"/>
    </source>
</evidence>
<sequence length="231" mass="25722">MSNIKQRLDQVLDQIHQAEKKYQRPPGSVTLLAVSKTWPLEHILDAAAAGQTCFGENYVQESVAKIDSCTEQLEWHFIGHLQSNKSREIASRFDWVHSVDRLKLAKRLSQQRPDNLAPLNICLQVNISNEPNKSGFSASEIAMAAEQIKQLPRLKLRGLMAIPAPSQDIEQQRTAFHQVAMLQQQLIDQGMTPDTLSMGMSGDMEAAIAEGATIVRVGTAIFGQRHYPGRP</sequence>